<dbReference type="SUPFAM" id="SSF50129">
    <property type="entry name" value="GroES-like"/>
    <property type="match status" value="1"/>
</dbReference>
<dbReference type="PANTHER" id="PTHR43677:SF1">
    <property type="entry name" value="ACRYLYL-COA REDUCTASE ACUI-RELATED"/>
    <property type="match status" value="1"/>
</dbReference>
<evidence type="ECO:0000259" key="1">
    <source>
        <dbReference type="SMART" id="SM00829"/>
    </source>
</evidence>
<sequence length="328" mass="35305">MSYFGYVVKAINENEFKGVYEEIDIPEIKDDEVLIKTHYSSLNYKDALAATGVKGVVKEYPFIPGIDVAGEVIESNSETFSVGDLVLATGYKIGMSVNGGFGQLVALPSNWIVKLPDGLSLLSAMEIGTAGLTAAASVKKLIDNEISLDKPVLVSGVTGGVGSIAVKLLQNLDIEVHGISGKSNEDEIIKSLNLKNLISRSEFMDEPTRPLDKALYAGAVDTVGGEILAKMISKIELEGSVSCCGNVGGMNFTSSVFPFILRGVSLFGIDSAESKIELKKELWERLATDWKLDLSQISRVISIKEVNQYINKILDGSHSGRTVIKHGE</sequence>
<dbReference type="NCBIfam" id="TIGR02823">
    <property type="entry name" value="oxido_YhdH"/>
    <property type="match status" value="1"/>
</dbReference>
<dbReference type="PANTHER" id="PTHR43677">
    <property type="entry name" value="SHORT-CHAIN DEHYDROGENASE/REDUCTASE"/>
    <property type="match status" value="1"/>
</dbReference>
<dbReference type="InterPro" id="IPR020843">
    <property type="entry name" value="ER"/>
</dbReference>
<dbReference type="AlphaFoldDB" id="J5KID7"/>
<dbReference type="HOGENOM" id="CLU_026673_26_3_6"/>
<evidence type="ECO:0000313" key="3">
    <source>
        <dbReference type="Proteomes" id="UP000010116"/>
    </source>
</evidence>
<proteinExistence type="predicted"/>
<dbReference type="GO" id="GO:0043957">
    <property type="term" value="F:acryloyl-CoA reductase (NADPH) activity"/>
    <property type="evidence" value="ECO:0007669"/>
    <property type="project" value="TreeGrafter"/>
</dbReference>
<dbReference type="SUPFAM" id="SSF51735">
    <property type="entry name" value="NAD(P)-binding Rossmann-fold domains"/>
    <property type="match status" value="1"/>
</dbReference>
<dbReference type="Pfam" id="PF08240">
    <property type="entry name" value="ADH_N"/>
    <property type="match status" value="1"/>
</dbReference>
<name>J5KID7_9GAMM</name>
<dbReference type="Gene3D" id="3.90.180.10">
    <property type="entry name" value="Medium-chain alcohol dehydrogenases, catalytic domain"/>
    <property type="match status" value="1"/>
</dbReference>
<dbReference type="Gene3D" id="3.40.50.720">
    <property type="entry name" value="NAD(P)-binding Rossmann-like Domain"/>
    <property type="match status" value="1"/>
</dbReference>
<evidence type="ECO:0000313" key="2">
    <source>
        <dbReference type="EMBL" id="EJP72581.1"/>
    </source>
</evidence>
<gene>
    <name evidence="2" type="ORF">NT02SARS_1173</name>
</gene>
<feature type="domain" description="Enoyl reductase (ER)" evidence="1">
    <location>
        <begin position="18"/>
        <end position="324"/>
    </location>
</feature>
<dbReference type="EMBL" id="JH611190">
    <property type="protein sequence ID" value="EJP72581.1"/>
    <property type="molecule type" value="Genomic_DNA"/>
</dbReference>
<dbReference type="InterPro" id="IPR013154">
    <property type="entry name" value="ADH-like_N"/>
</dbReference>
<reference evidence="2 3" key="1">
    <citation type="journal article" date="2012" name="ISME J.">
        <title>Genomic insights to SAR86, an abundant and uncultivated marine bacterial lineage.</title>
        <authorList>
            <person name="Dupont C.L."/>
            <person name="Rusch D.B."/>
            <person name="Yooseph S."/>
            <person name="Lombardo M.J."/>
            <person name="Richter R.A."/>
            <person name="Valas R."/>
            <person name="Novotny M."/>
            <person name="Yee-Greenbaum J."/>
            <person name="Selengut J.D."/>
            <person name="Haft D.H."/>
            <person name="Halpern A.L."/>
            <person name="Lasken R.S."/>
            <person name="Nealson K."/>
            <person name="Friedman R."/>
            <person name="Venter J.C."/>
        </authorList>
    </citation>
    <scope>NUCLEOTIDE SEQUENCE [LARGE SCALE GENOMIC DNA]</scope>
</reference>
<dbReference type="CDD" id="cd05280">
    <property type="entry name" value="MDR_yhdh_yhfp"/>
    <property type="match status" value="1"/>
</dbReference>
<accession>J5KID7</accession>
<dbReference type="SMART" id="SM00829">
    <property type="entry name" value="PKS_ER"/>
    <property type="match status" value="1"/>
</dbReference>
<dbReference type="Proteomes" id="UP000010116">
    <property type="component" value="Unassembled WGS sequence"/>
</dbReference>
<dbReference type="InterPro" id="IPR014188">
    <property type="entry name" value="Acrylyl-CoA_reductase_AcuI"/>
</dbReference>
<protein>
    <submittedName>
        <fullName evidence="2">Protein YhdH</fullName>
    </submittedName>
</protein>
<dbReference type="InterPro" id="IPR051397">
    <property type="entry name" value="Zn-ADH-like_protein"/>
</dbReference>
<dbReference type="InterPro" id="IPR011032">
    <property type="entry name" value="GroES-like_sf"/>
</dbReference>
<organism evidence="2 3">
    <name type="scientific">SAR86 cluster bacterium SAR86B</name>
    <dbReference type="NCBI Taxonomy" id="1123867"/>
    <lineage>
        <taxon>Bacteria</taxon>
        <taxon>Pseudomonadati</taxon>
        <taxon>Pseudomonadota</taxon>
        <taxon>Gammaproteobacteria</taxon>
        <taxon>SAR86 cluster</taxon>
    </lineage>
</organism>
<dbReference type="InterPro" id="IPR036291">
    <property type="entry name" value="NAD(P)-bd_dom_sf"/>
</dbReference>